<dbReference type="PANTHER" id="PTHR23294">
    <property type="entry name" value="ET TRANSLATION PRODUCT-RELATED"/>
    <property type="match status" value="1"/>
</dbReference>
<comment type="caution">
    <text evidence="6">The sequence shown here is derived from an EMBL/GenBank/DDBJ whole genome shotgun (WGS) entry which is preliminary data.</text>
</comment>
<feature type="transmembrane region" description="Helical" evidence="5">
    <location>
        <begin position="136"/>
        <end position="159"/>
    </location>
</feature>
<evidence type="ECO:0000256" key="2">
    <source>
        <dbReference type="ARBA" id="ARBA00022692"/>
    </source>
</evidence>
<keyword evidence="7" id="KW-1185">Reference proteome</keyword>
<dbReference type="Pfam" id="PF07690">
    <property type="entry name" value="MFS_1"/>
    <property type="match status" value="1"/>
</dbReference>
<protein>
    <submittedName>
        <fullName evidence="6">Uncharacterized protein</fullName>
    </submittedName>
</protein>
<dbReference type="AlphaFoldDB" id="A0A9P8PIJ1"/>
<evidence type="ECO:0000313" key="6">
    <source>
        <dbReference type="EMBL" id="KAH3671994.1"/>
    </source>
</evidence>
<feature type="transmembrane region" description="Helical" evidence="5">
    <location>
        <begin position="230"/>
        <end position="249"/>
    </location>
</feature>
<dbReference type="Gene3D" id="1.20.1250.20">
    <property type="entry name" value="MFS general substrate transporter like domains"/>
    <property type="match status" value="1"/>
</dbReference>
<dbReference type="GO" id="GO:0022857">
    <property type="term" value="F:transmembrane transporter activity"/>
    <property type="evidence" value="ECO:0007669"/>
    <property type="project" value="InterPro"/>
</dbReference>
<sequence>MSTFNRYLRASLTQAVIIGFVSFTQPGIWSAIANLGAGGLETTGTANTSIAVLYGIMFVLSPFCSVFINKLGVKPAVTAGTIGYVFWSAGLYLNSKTGAQWLVIFGAVTCAISASFLWVSEAVVALNYSTDGSKGLFVGIWQGINKFGGIISGAIALALNRKTESAGGVSLNTYIALIVVQCLGLPISFLLAKPEQIYRPDGKKHKSNITQDTIVQSLVKWKNALLKKEVLFLLPMITINGWYGTWFGNYTTHNFSVRVRALNSLLTSLICLATDVLMGIFLDLKIKRSFRARASYTLGVILFTVQFIYGFYIEKYLKNNSVGTLDWTDGSDYIKAFVPFQIFKIAGELMFNWVYWIIGSFNFEPSEVVYVSSVVRSFESLGDCFAFVVGTVNTSDLVNLSVSAGLFWLAVPTGFYIAWKVTDEELNTNFITDKDSIEKSEEESEVEKIDIIEKSKTDTDSVV</sequence>
<dbReference type="EMBL" id="JAEUBF010001261">
    <property type="protein sequence ID" value="KAH3671994.1"/>
    <property type="molecule type" value="Genomic_DNA"/>
</dbReference>
<feature type="transmembrane region" description="Helical" evidence="5">
    <location>
        <begin position="398"/>
        <end position="419"/>
    </location>
</feature>
<dbReference type="GO" id="GO:0016020">
    <property type="term" value="C:membrane"/>
    <property type="evidence" value="ECO:0007669"/>
    <property type="project" value="UniProtKB-SubCell"/>
</dbReference>
<dbReference type="PANTHER" id="PTHR23294:SF57">
    <property type="entry name" value="CINA C-TERMINAL DOMAIN-CONTAINING PROTEIN"/>
    <property type="match status" value="1"/>
</dbReference>
<reference evidence="6" key="1">
    <citation type="journal article" date="2021" name="Open Biol.">
        <title>Shared evolutionary footprints suggest mitochondrial oxidative damage underlies multiple complex I losses in fungi.</title>
        <authorList>
            <person name="Schikora-Tamarit M.A."/>
            <person name="Marcet-Houben M."/>
            <person name="Nosek J."/>
            <person name="Gabaldon T."/>
        </authorList>
    </citation>
    <scope>NUCLEOTIDE SEQUENCE</scope>
    <source>
        <strain evidence="6">CBS6341</strain>
    </source>
</reference>
<evidence type="ECO:0000313" key="7">
    <source>
        <dbReference type="Proteomes" id="UP000769528"/>
    </source>
</evidence>
<evidence type="ECO:0000256" key="1">
    <source>
        <dbReference type="ARBA" id="ARBA00004141"/>
    </source>
</evidence>
<feature type="transmembrane region" description="Helical" evidence="5">
    <location>
        <begin position="75"/>
        <end position="93"/>
    </location>
</feature>
<dbReference type="Proteomes" id="UP000769528">
    <property type="component" value="Unassembled WGS sequence"/>
</dbReference>
<evidence type="ECO:0000256" key="4">
    <source>
        <dbReference type="ARBA" id="ARBA00023136"/>
    </source>
</evidence>
<keyword evidence="3 5" id="KW-1133">Transmembrane helix</keyword>
<feature type="transmembrane region" description="Helical" evidence="5">
    <location>
        <begin position="99"/>
        <end position="124"/>
    </location>
</feature>
<keyword evidence="4 5" id="KW-0472">Membrane</keyword>
<evidence type="ECO:0000256" key="5">
    <source>
        <dbReference type="SAM" id="Phobius"/>
    </source>
</evidence>
<keyword evidence="2 5" id="KW-0812">Transmembrane</keyword>
<dbReference type="OrthoDB" id="196103at2759"/>
<dbReference type="InterPro" id="IPR011701">
    <property type="entry name" value="MFS"/>
</dbReference>
<feature type="transmembrane region" description="Helical" evidence="5">
    <location>
        <begin position="294"/>
        <end position="313"/>
    </location>
</feature>
<comment type="subcellular location">
    <subcellularLocation>
        <location evidence="1">Membrane</location>
        <topology evidence="1">Multi-pass membrane protein</topology>
    </subcellularLocation>
</comment>
<accession>A0A9P8PIJ1</accession>
<organism evidence="6 7">
    <name type="scientific">Wickerhamomyces mucosus</name>
    <dbReference type="NCBI Taxonomy" id="1378264"/>
    <lineage>
        <taxon>Eukaryota</taxon>
        <taxon>Fungi</taxon>
        <taxon>Dikarya</taxon>
        <taxon>Ascomycota</taxon>
        <taxon>Saccharomycotina</taxon>
        <taxon>Saccharomycetes</taxon>
        <taxon>Phaffomycetales</taxon>
        <taxon>Wickerhamomycetaceae</taxon>
        <taxon>Wickerhamomyces</taxon>
    </lineage>
</organism>
<dbReference type="SUPFAM" id="SSF103473">
    <property type="entry name" value="MFS general substrate transporter"/>
    <property type="match status" value="1"/>
</dbReference>
<feature type="transmembrane region" description="Helical" evidence="5">
    <location>
        <begin position="171"/>
        <end position="192"/>
    </location>
</feature>
<feature type="transmembrane region" description="Helical" evidence="5">
    <location>
        <begin position="261"/>
        <end position="282"/>
    </location>
</feature>
<evidence type="ECO:0000256" key="3">
    <source>
        <dbReference type="ARBA" id="ARBA00022989"/>
    </source>
</evidence>
<dbReference type="InterPro" id="IPR051617">
    <property type="entry name" value="UNC-93-like_regulator"/>
</dbReference>
<feature type="transmembrane region" description="Helical" evidence="5">
    <location>
        <begin position="49"/>
        <end position="68"/>
    </location>
</feature>
<dbReference type="InterPro" id="IPR036259">
    <property type="entry name" value="MFS_trans_sf"/>
</dbReference>
<proteinExistence type="predicted"/>
<reference evidence="6" key="2">
    <citation type="submission" date="2021-01" db="EMBL/GenBank/DDBJ databases">
        <authorList>
            <person name="Schikora-Tamarit M.A."/>
        </authorList>
    </citation>
    <scope>NUCLEOTIDE SEQUENCE</scope>
    <source>
        <strain evidence="6">CBS6341</strain>
    </source>
</reference>
<name>A0A9P8PIJ1_9ASCO</name>
<gene>
    <name evidence="6" type="ORF">WICMUC_004501</name>
</gene>